<reference evidence="1 2" key="1">
    <citation type="journal article" date="2018" name="Front. Plant Sci.">
        <title>Red Clover (Trifolium pratense) and Zigzag Clover (T. medium) - A Picture of Genomic Similarities and Differences.</title>
        <authorList>
            <person name="Dluhosova J."/>
            <person name="Istvanek J."/>
            <person name="Nedelnik J."/>
            <person name="Repkova J."/>
        </authorList>
    </citation>
    <scope>NUCLEOTIDE SEQUENCE [LARGE SCALE GENOMIC DNA]</scope>
    <source>
        <strain evidence="2">cv. 10/8</strain>
        <tissue evidence="1">Leaf</tissue>
    </source>
</reference>
<comment type="caution">
    <text evidence="1">The sequence shown here is derived from an EMBL/GenBank/DDBJ whole genome shotgun (WGS) entry which is preliminary data.</text>
</comment>
<evidence type="ECO:0000313" key="2">
    <source>
        <dbReference type="Proteomes" id="UP000265520"/>
    </source>
</evidence>
<name>A0A392TRQ7_9FABA</name>
<accession>A0A392TRQ7</accession>
<dbReference type="Proteomes" id="UP000265520">
    <property type="component" value="Unassembled WGS sequence"/>
</dbReference>
<organism evidence="1 2">
    <name type="scientific">Trifolium medium</name>
    <dbReference type="NCBI Taxonomy" id="97028"/>
    <lineage>
        <taxon>Eukaryota</taxon>
        <taxon>Viridiplantae</taxon>
        <taxon>Streptophyta</taxon>
        <taxon>Embryophyta</taxon>
        <taxon>Tracheophyta</taxon>
        <taxon>Spermatophyta</taxon>
        <taxon>Magnoliopsida</taxon>
        <taxon>eudicotyledons</taxon>
        <taxon>Gunneridae</taxon>
        <taxon>Pentapetalae</taxon>
        <taxon>rosids</taxon>
        <taxon>fabids</taxon>
        <taxon>Fabales</taxon>
        <taxon>Fabaceae</taxon>
        <taxon>Papilionoideae</taxon>
        <taxon>50 kb inversion clade</taxon>
        <taxon>NPAAA clade</taxon>
        <taxon>Hologalegina</taxon>
        <taxon>IRL clade</taxon>
        <taxon>Trifolieae</taxon>
        <taxon>Trifolium</taxon>
    </lineage>
</organism>
<proteinExistence type="predicted"/>
<evidence type="ECO:0000313" key="1">
    <source>
        <dbReference type="EMBL" id="MCI62816.1"/>
    </source>
</evidence>
<sequence>MANTDRRTAYPNFYIVNLWGKKEKIE</sequence>
<dbReference type="AlphaFoldDB" id="A0A392TRQ7"/>
<protein>
    <submittedName>
        <fullName evidence="1">Uncharacterized protein</fullName>
    </submittedName>
</protein>
<feature type="non-terminal residue" evidence="1">
    <location>
        <position position="26"/>
    </location>
</feature>
<keyword evidence="2" id="KW-1185">Reference proteome</keyword>
<dbReference type="EMBL" id="LXQA010625919">
    <property type="protein sequence ID" value="MCI62816.1"/>
    <property type="molecule type" value="Genomic_DNA"/>
</dbReference>